<dbReference type="InterPro" id="IPR000933">
    <property type="entry name" value="Glyco_hydro_29"/>
</dbReference>
<organism evidence="9 10">
    <name type="scientific">Olivibacter oleidegradans</name>
    <dbReference type="NCBI Taxonomy" id="760123"/>
    <lineage>
        <taxon>Bacteria</taxon>
        <taxon>Pseudomonadati</taxon>
        <taxon>Bacteroidota</taxon>
        <taxon>Sphingobacteriia</taxon>
        <taxon>Sphingobacteriales</taxon>
        <taxon>Sphingobacteriaceae</taxon>
        <taxon>Olivibacter</taxon>
    </lineage>
</organism>
<name>A0ABV6HJZ6_9SPHI</name>
<dbReference type="SUPFAM" id="SSF51445">
    <property type="entry name" value="(Trans)glycosidases"/>
    <property type="match status" value="1"/>
</dbReference>
<sequence>MPIKYIVVKLLACFLFLSTSAQEKQTTNQQKMEWFKDAKLGIFIHWGIYSVNGISESWSFFNNYLNHEAYMRQLQGFTASNYKPEEWVDLISLSGAKYAVITSKHHDGVALWDSKVDKAITIEKHGAAKRDVLSPFLKALKRKEIKSGIYFSLPDWSQDDYDVFTRLRKRYNLKDDPNRWQRYQNYMMGQLEELSDRFDPDLLWFDGDWEHSAGEWQAESILANLRRHNPNIIVNARLTGHGDYDTPEQGVPVLKPSNPYWELCYTMNDSWGYQPYDRHYKSSNMIIRTLIDCISMGGNLLLDIGPQADGRIPTEQIAILKDLGRWTQKNEEAIYGTREGLPHGHFIGKSALSKDNKTIYLFLEKKDNKTIYINGLTSKVNTVCILGHQGNISFQEQGQQLAIDIPAAAEDKDATVVAVQLAETLKLSTPQLNKIAHENLQRPETSLGQQIHTIINNINAGNNLFDNSQLAADGYNYRLPENPSLQAWITKHAEALYHAKSGLPEGHYTGLSALSEDKQTLFLFIEGKPTGPIAIKGLRNTIQRARIVGEGTLLTPLIYNKLYWSKVPGITYIPVPEDRLDPQMTVIALLLDGPLDLYRENVGAIENNL</sequence>
<accession>A0ABV6HJZ6</accession>
<dbReference type="Gene3D" id="3.20.20.80">
    <property type="entry name" value="Glycosidases"/>
    <property type="match status" value="1"/>
</dbReference>
<dbReference type="PIRSF" id="PIRSF001092">
    <property type="entry name" value="Alpha-L-fucosidase"/>
    <property type="match status" value="1"/>
</dbReference>
<evidence type="ECO:0000256" key="4">
    <source>
        <dbReference type="ARBA" id="ARBA00022729"/>
    </source>
</evidence>
<dbReference type="InterPro" id="IPR017853">
    <property type="entry name" value="GH"/>
</dbReference>
<evidence type="ECO:0000256" key="1">
    <source>
        <dbReference type="ARBA" id="ARBA00004071"/>
    </source>
</evidence>
<comment type="similarity">
    <text evidence="2">Belongs to the glycosyl hydrolase 29 family.</text>
</comment>
<comment type="function">
    <text evidence="1">Alpha-L-fucosidase is responsible for hydrolyzing the alpha-1,6-linked fucose joined to the reducing-end N-acetylglucosamine of the carbohydrate moieties of glycoproteins.</text>
</comment>
<dbReference type="PANTHER" id="PTHR10030">
    <property type="entry name" value="ALPHA-L-FUCOSIDASE"/>
    <property type="match status" value="1"/>
</dbReference>
<keyword evidence="6" id="KW-0326">Glycosidase</keyword>
<dbReference type="Pfam" id="PF01120">
    <property type="entry name" value="Alpha_L_fucos"/>
    <property type="match status" value="1"/>
</dbReference>
<keyword evidence="5" id="KW-0378">Hydrolase</keyword>
<dbReference type="PANTHER" id="PTHR10030:SF37">
    <property type="entry name" value="ALPHA-L-FUCOSIDASE-RELATED"/>
    <property type="match status" value="1"/>
</dbReference>
<comment type="caution">
    <text evidence="9">The sequence shown here is derived from an EMBL/GenBank/DDBJ whole genome shotgun (WGS) entry which is preliminary data.</text>
</comment>
<dbReference type="RefSeq" id="WP_130857778.1">
    <property type="nucleotide sequence ID" value="NZ_JBHLWO010000002.1"/>
</dbReference>
<protein>
    <recommendedName>
        <fullName evidence="3">alpha-L-fucosidase</fullName>
        <ecNumber evidence="3">3.2.1.51</ecNumber>
    </recommendedName>
</protein>
<reference evidence="9 10" key="1">
    <citation type="submission" date="2024-09" db="EMBL/GenBank/DDBJ databases">
        <authorList>
            <person name="Sun Q."/>
            <person name="Mori K."/>
        </authorList>
    </citation>
    <scope>NUCLEOTIDE SEQUENCE [LARGE SCALE GENOMIC DNA]</scope>
    <source>
        <strain evidence="9 10">CCM 7765</strain>
    </source>
</reference>
<dbReference type="InterPro" id="IPR013780">
    <property type="entry name" value="Glyco_hydro_b"/>
</dbReference>
<evidence type="ECO:0000256" key="5">
    <source>
        <dbReference type="ARBA" id="ARBA00022801"/>
    </source>
</evidence>
<evidence type="ECO:0000256" key="3">
    <source>
        <dbReference type="ARBA" id="ARBA00012662"/>
    </source>
</evidence>
<dbReference type="Proteomes" id="UP001589774">
    <property type="component" value="Unassembled WGS sequence"/>
</dbReference>
<evidence type="ECO:0000313" key="10">
    <source>
        <dbReference type="Proteomes" id="UP001589774"/>
    </source>
</evidence>
<dbReference type="EC" id="3.2.1.51" evidence="3"/>
<evidence type="ECO:0000259" key="8">
    <source>
        <dbReference type="Pfam" id="PF01120"/>
    </source>
</evidence>
<dbReference type="Gene3D" id="2.60.40.1180">
    <property type="entry name" value="Golgi alpha-mannosidase II"/>
    <property type="match status" value="1"/>
</dbReference>
<proteinExistence type="inferred from homology"/>
<dbReference type="InterPro" id="IPR057739">
    <property type="entry name" value="Glyco_hydro_29_N"/>
</dbReference>
<feature type="domain" description="Glycoside hydrolase family 29 N-terminal" evidence="8">
    <location>
        <begin position="22"/>
        <end position="332"/>
    </location>
</feature>
<dbReference type="PRINTS" id="PR00741">
    <property type="entry name" value="GLHYDRLASE29"/>
</dbReference>
<evidence type="ECO:0000256" key="7">
    <source>
        <dbReference type="SAM" id="SignalP"/>
    </source>
</evidence>
<keyword evidence="4 7" id="KW-0732">Signal</keyword>
<dbReference type="SMART" id="SM00812">
    <property type="entry name" value="Alpha_L_fucos"/>
    <property type="match status" value="1"/>
</dbReference>
<feature type="chain" id="PRO_5045808776" description="alpha-L-fucosidase" evidence="7">
    <location>
        <begin position="24"/>
        <end position="609"/>
    </location>
</feature>
<keyword evidence="10" id="KW-1185">Reference proteome</keyword>
<evidence type="ECO:0000313" key="9">
    <source>
        <dbReference type="EMBL" id="MFC0319191.1"/>
    </source>
</evidence>
<dbReference type="InterPro" id="IPR016286">
    <property type="entry name" value="FUC_metazoa-typ"/>
</dbReference>
<gene>
    <name evidence="9" type="ORF">ACFFI0_12780</name>
</gene>
<evidence type="ECO:0000256" key="6">
    <source>
        <dbReference type="ARBA" id="ARBA00023295"/>
    </source>
</evidence>
<dbReference type="EMBL" id="JBHLWO010000002">
    <property type="protein sequence ID" value="MFC0319191.1"/>
    <property type="molecule type" value="Genomic_DNA"/>
</dbReference>
<evidence type="ECO:0000256" key="2">
    <source>
        <dbReference type="ARBA" id="ARBA00007951"/>
    </source>
</evidence>
<feature type="signal peptide" evidence="7">
    <location>
        <begin position="1"/>
        <end position="23"/>
    </location>
</feature>